<feature type="non-terminal residue" evidence="1">
    <location>
        <position position="1"/>
    </location>
</feature>
<comment type="caution">
    <text evidence="1">The sequence shown here is derived from an EMBL/GenBank/DDBJ whole genome shotgun (WGS) entry which is preliminary data.</text>
</comment>
<gene>
    <name evidence="1" type="ORF">S01H1_85344</name>
</gene>
<name>X0ZMW7_9ZZZZ</name>
<reference evidence="1" key="1">
    <citation type="journal article" date="2014" name="Front. Microbiol.">
        <title>High frequency of phylogenetically diverse reductive dehalogenase-homologous genes in deep subseafloor sedimentary metagenomes.</title>
        <authorList>
            <person name="Kawai M."/>
            <person name="Futagami T."/>
            <person name="Toyoda A."/>
            <person name="Takaki Y."/>
            <person name="Nishi S."/>
            <person name="Hori S."/>
            <person name="Arai W."/>
            <person name="Tsubouchi T."/>
            <person name="Morono Y."/>
            <person name="Uchiyama I."/>
            <person name="Ito T."/>
            <person name="Fujiyama A."/>
            <person name="Inagaki F."/>
            <person name="Takami H."/>
        </authorList>
    </citation>
    <scope>NUCLEOTIDE SEQUENCE</scope>
    <source>
        <strain evidence="1">Expedition CK06-06</strain>
    </source>
</reference>
<proteinExistence type="predicted"/>
<evidence type="ECO:0000313" key="1">
    <source>
        <dbReference type="EMBL" id="GAG49516.1"/>
    </source>
</evidence>
<accession>X0ZMW7</accession>
<evidence type="ECO:0008006" key="2">
    <source>
        <dbReference type="Google" id="ProtNLM"/>
    </source>
</evidence>
<organism evidence="1">
    <name type="scientific">marine sediment metagenome</name>
    <dbReference type="NCBI Taxonomy" id="412755"/>
    <lineage>
        <taxon>unclassified sequences</taxon>
        <taxon>metagenomes</taxon>
        <taxon>ecological metagenomes</taxon>
    </lineage>
</organism>
<dbReference type="AlphaFoldDB" id="X0ZMW7"/>
<dbReference type="EMBL" id="BARS01058577">
    <property type="protein sequence ID" value="GAG49516.1"/>
    <property type="molecule type" value="Genomic_DNA"/>
</dbReference>
<protein>
    <recommendedName>
        <fullName evidence="2">PKD domain-containing protein</fullName>
    </recommendedName>
</protein>
<sequence>DFKDNIFNNMWFSFRSGKNRELKLKTKPYYYKKNGSYNLSIKLIDIFGTVTQKSYTVNI</sequence>